<accession>A0A454XP38</accession>
<dbReference type="SUPFAM" id="SSF52833">
    <property type="entry name" value="Thioredoxin-like"/>
    <property type="match status" value="1"/>
</dbReference>
<dbReference type="OMA" id="PIQGCMY"/>
<dbReference type="RefSeq" id="XP_003080929.1">
    <property type="nucleotide sequence ID" value="XM_003080881.1"/>
</dbReference>
<dbReference type="InterPro" id="IPR036282">
    <property type="entry name" value="Glutathione-S-Trfase_C_sf"/>
</dbReference>
<evidence type="ECO:0000259" key="2">
    <source>
        <dbReference type="PROSITE" id="PS50404"/>
    </source>
</evidence>
<feature type="region of interest" description="Disordered" evidence="1">
    <location>
        <begin position="1"/>
        <end position="27"/>
    </location>
</feature>
<dbReference type="PANTHER" id="PTHR43969:SF9">
    <property type="entry name" value="GLUTATHIONE S TRANSFERASE D10, ISOFORM A-RELATED"/>
    <property type="match status" value="1"/>
</dbReference>
<organism evidence="3 5">
    <name type="scientific">Ostreococcus tauri</name>
    <name type="common">Marine green alga</name>
    <dbReference type="NCBI Taxonomy" id="70448"/>
    <lineage>
        <taxon>Eukaryota</taxon>
        <taxon>Viridiplantae</taxon>
        <taxon>Chlorophyta</taxon>
        <taxon>Mamiellophyceae</taxon>
        <taxon>Mamiellales</taxon>
        <taxon>Bathycoccaceae</taxon>
        <taxon>Ostreococcus</taxon>
    </lineage>
</organism>
<dbReference type="Pfam" id="PF13409">
    <property type="entry name" value="GST_N_2"/>
    <property type="match status" value="1"/>
</dbReference>
<reference evidence="4" key="3">
    <citation type="submission" date="2017-04" db="EMBL/GenBank/DDBJ databases">
        <title>Population genomics of picophytoplankton unveils novel chromosome hypervariability.</title>
        <authorList>
            <consortium name="DOE Joint Genome Institute"/>
            <person name="Blanc-Mathieu R."/>
            <person name="Krasovec M."/>
            <person name="Hebrard M."/>
            <person name="Yau S."/>
            <person name="Desgranges E."/>
            <person name="Martin J."/>
            <person name="Schackwitz W."/>
            <person name="Kuo A."/>
            <person name="Salin G."/>
            <person name="Donnadieu C."/>
            <person name="Desdevises Y."/>
            <person name="Sanchez-Ferandin S."/>
            <person name="Moreau H."/>
            <person name="Rivals E."/>
            <person name="Grigoriev I.V."/>
            <person name="Grimsley N."/>
            <person name="Eyre-Walker A."/>
            <person name="Piganeau G."/>
        </authorList>
    </citation>
    <scope>NUCLEOTIDE SEQUENCE [LARGE SCALE GENOMIC DNA]</scope>
    <source>
        <strain evidence="4">RCC 1115</strain>
    </source>
</reference>
<evidence type="ECO:0000313" key="5">
    <source>
        <dbReference type="Proteomes" id="UP000009170"/>
    </source>
</evidence>
<dbReference type="SUPFAM" id="SSF47616">
    <property type="entry name" value="GST C-terminal domain-like"/>
    <property type="match status" value="1"/>
</dbReference>
<name>Q012T3_OSTTA</name>
<sequence>MHARAPSTARSPVRLPHRRSNRPTRGRSNVVVRAAIGTLYDVPVSNNGARVRLLARWLNLYDDISVVDPNKEYAKGIKDPGYGRLNPQLKMPTMVLASGTAIPESEVICGYLKDVAERDALERTTPKTAEQRANAALAIRIHDVYLAPIQGSMYRGPMDRKTRSEQIAEIKRQLDVLEDVAGRDAGDFIAGEVRSGADAAIFPTLIFCDFLLPKYFGWKSAFGPNLRRAYDATKADADGAAVFAEVHGGLEAWEKAGRFEKVGVIEDVEDSSFVWAH</sequence>
<accession>A0A1Y5IC96</accession>
<dbReference type="PROSITE" id="PS50404">
    <property type="entry name" value="GST_NTER"/>
    <property type="match status" value="1"/>
</dbReference>
<keyword evidence="5" id="KW-1185">Reference proteome</keyword>
<dbReference type="OrthoDB" id="422574at2759"/>
<feature type="domain" description="GST N-terminal" evidence="2">
    <location>
        <begin position="35"/>
        <end position="120"/>
    </location>
</feature>
<dbReference type="KEGG" id="ota:OT_ostta08g03660"/>
<dbReference type="PANTHER" id="PTHR43969">
    <property type="entry name" value="GLUTATHIONE S TRANSFERASE D10, ISOFORM A-RELATED"/>
    <property type="match status" value="1"/>
</dbReference>
<proteinExistence type="predicted"/>
<dbReference type="InterPro" id="IPR036249">
    <property type="entry name" value="Thioredoxin-like_sf"/>
</dbReference>
<accession>Q012T3</accession>
<dbReference type="EMBL" id="CAID01000008">
    <property type="protein sequence ID" value="CAL55097.1"/>
    <property type="molecule type" value="Genomic_DNA"/>
</dbReference>
<evidence type="ECO:0000256" key="1">
    <source>
        <dbReference type="SAM" id="MobiDB-lite"/>
    </source>
</evidence>
<reference evidence="3" key="2">
    <citation type="journal article" date="2014" name="BMC Genomics">
        <title>An improved genome of the model marine alga Ostreococcus tauri unfolds by assessing Illumina de novo assemblies.</title>
        <authorList>
            <person name="Blanc-Mathieu R."/>
            <person name="Verhelst B."/>
            <person name="Derelle E."/>
            <person name="Rombauts S."/>
            <person name="Bouget F.Y."/>
            <person name="Carre I."/>
            <person name="Chateau A."/>
            <person name="Eyre-Walker A."/>
            <person name="Grimsley N."/>
            <person name="Moreau H."/>
            <person name="Piegu B."/>
            <person name="Rivals E."/>
            <person name="Schackwitz W."/>
            <person name="Van de Peer Y."/>
            <person name="Piganeau G."/>
        </authorList>
    </citation>
    <scope>NUCLEOTIDE SEQUENCE</scope>
    <source>
        <strain evidence="3">RCC4221</strain>
    </source>
</reference>
<dbReference type="CDD" id="cd00570">
    <property type="entry name" value="GST_N_family"/>
    <property type="match status" value="1"/>
</dbReference>
<dbReference type="GO" id="GO:0004364">
    <property type="term" value="F:glutathione transferase activity"/>
    <property type="evidence" value="ECO:0007669"/>
    <property type="project" value="TreeGrafter"/>
</dbReference>
<dbReference type="Proteomes" id="UP000195557">
    <property type="component" value="Unassembled WGS sequence"/>
</dbReference>
<dbReference type="Proteomes" id="UP000009170">
    <property type="component" value="Unassembled WGS sequence"/>
</dbReference>
<dbReference type="GeneID" id="9831508"/>
<keyword evidence="4" id="KW-0808">Transferase</keyword>
<reference evidence="3 5" key="1">
    <citation type="journal article" date="2006" name="Proc. Natl. Acad. Sci. U.S.A.">
        <title>Genome analysis of the smallest free-living eukaryote Ostreococcus tauri unveils many unique features.</title>
        <authorList>
            <person name="Derelle E."/>
            <person name="Ferraz C."/>
            <person name="Rombauts S."/>
            <person name="Rouze P."/>
            <person name="Worden A.Z."/>
            <person name="Robbens S."/>
            <person name="Partensky F."/>
            <person name="Degroeve S."/>
            <person name="Echeynie S."/>
            <person name="Cooke R."/>
            <person name="Saeys Y."/>
            <person name="Wuyts J."/>
            <person name="Jabbari K."/>
            <person name="Bowler C."/>
            <person name="Panaud O."/>
            <person name="Piegu B."/>
            <person name="Ball S.G."/>
            <person name="Ral J.-P."/>
            <person name="Bouget F.-Y."/>
            <person name="Piganeau G."/>
            <person name="De Baets B."/>
            <person name="Picard A."/>
            <person name="Delseny M."/>
            <person name="Demaille J."/>
            <person name="Van de Peer Y."/>
            <person name="Moreau H."/>
        </authorList>
    </citation>
    <scope>NUCLEOTIDE SEQUENCE [LARGE SCALE GENOMIC DNA]</scope>
    <source>
        <strain evidence="3 5">OTTH0595</strain>
    </source>
</reference>
<dbReference type="GO" id="GO:0006749">
    <property type="term" value="P:glutathione metabolic process"/>
    <property type="evidence" value="ECO:0007669"/>
    <property type="project" value="TreeGrafter"/>
</dbReference>
<dbReference type="Gene3D" id="3.40.30.10">
    <property type="entry name" value="Glutaredoxin"/>
    <property type="match status" value="1"/>
</dbReference>
<evidence type="ECO:0000313" key="3">
    <source>
        <dbReference type="EMBL" id="CAL55097.1"/>
    </source>
</evidence>
<dbReference type="Pfam" id="PF13410">
    <property type="entry name" value="GST_C_2"/>
    <property type="match status" value="1"/>
</dbReference>
<dbReference type="AlphaFoldDB" id="Q012T3"/>
<feature type="compositionally biased region" description="Basic residues" evidence="1">
    <location>
        <begin position="15"/>
        <end position="25"/>
    </location>
</feature>
<evidence type="ECO:0000313" key="4">
    <source>
        <dbReference type="EMBL" id="OUS47111.1"/>
    </source>
</evidence>
<protein>
    <submittedName>
        <fullName evidence="3 4">Glutathione S-transferase</fullName>
    </submittedName>
</protein>
<dbReference type="Gene3D" id="1.20.1050.10">
    <property type="match status" value="1"/>
</dbReference>
<dbReference type="EMBL" id="KZ155780">
    <property type="protein sequence ID" value="OUS47111.1"/>
    <property type="molecule type" value="Genomic_DNA"/>
</dbReference>
<gene>
    <name evidence="4" type="ORF">BE221DRAFT_72469</name>
    <name evidence="3" type="ORF">OT_ostta08g03660</name>
</gene>
<dbReference type="InParanoid" id="Q012T3"/>
<dbReference type="STRING" id="70448.Q012T3"/>
<dbReference type="InterPro" id="IPR004045">
    <property type="entry name" value="Glutathione_S-Trfase_N"/>
</dbReference>